<dbReference type="VEuPathDB" id="TriTrypDB:TcIL3000_0_19530"/>
<dbReference type="AlphaFoldDB" id="F9WIF4"/>
<evidence type="ECO:0000313" key="2">
    <source>
        <dbReference type="EMBL" id="CCD17101.1"/>
    </source>
</evidence>
<evidence type="ECO:0000256" key="1">
    <source>
        <dbReference type="SAM" id="MobiDB-lite"/>
    </source>
</evidence>
<accession>F9WIF4</accession>
<name>F9WIF4_TRYCI</name>
<proteinExistence type="predicted"/>
<dbReference type="Proteomes" id="UP000000702">
    <property type="component" value="Unassembled WGS sequence"/>
</dbReference>
<gene>
    <name evidence="2" type="ORF">TCIL3000_0_19530</name>
</gene>
<dbReference type="OMA" id="YIMEERP"/>
<feature type="region of interest" description="Disordered" evidence="1">
    <location>
        <begin position="126"/>
        <end position="150"/>
    </location>
</feature>
<reference evidence="2 3" key="2">
    <citation type="journal article" date="2012" name="Proc. Natl. Acad. Sci. U.S.A.">
        <title>Antigenic diversity is generated by distinct evolutionary mechanisms in African trypanosome species.</title>
        <authorList>
            <person name="Jackson A.P."/>
            <person name="Berry A."/>
            <person name="Aslett M."/>
            <person name="Allison H.C."/>
            <person name="Burton P."/>
            <person name="Vavrova-Anderson J."/>
            <person name="Brown R."/>
            <person name="Browne H."/>
            <person name="Corton N."/>
            <person name="Hauser H."/>
            <person name="Gamble J."/>
            <person name="Gilderthorp R."/>
            <person name="Marcello L."/>
            <person name="McQuillan J."/>
            <person name="Otto T.D."/>
            <person name="Quail M.A."/>
            <person name="Sanders M.J."/>
            <person name="van Tonder A."/>
            <person name="Ginger M.L."/>
            <person name="Field M.C."/>
            <person name="Barry J.D."/>
            <person name="Hertz-Fowler C."/>
            <person name="Berriman M."/>
        </authorList>
    </citation>
    <scope>NUCLEOTIDE SEQUENCE [LARGE SCALE GENOMIC DNA]</scope>
    <source>
        <strain evidence="2 3">IL3000</strain>
    </source>
</reference>
<feature type="non-terminal residue" evidence="2">
    <location>
        <position position="331"/>
    </location>
</feature>
<sequence>MSCGSAAGMYDQTRHTVAMLPPLRTVGTVMSEPPKPARRLLHIPEKQLCWSHVCGRKATLGISSSGIAATTPQVGNISTKGFDVNISQHYCSYDTASEVANDLYLFELRAERSRYETSNLLASQHGASAHSRASTPLECHSQGSSEGAPRLRRDTVSSLLPCLSSDMFLQRNNIAEQLRNMDKTYVVQKVRAEGRRLGMREVSLQEFTYLLSCLLDEETLDKNEVRYLFRFLYWNTQETISFEDLIASMSLLFARVEILILVQCKYIMEERPLDNSVIALVDLDAMLASIKAVFTERVPEVCQLCDHVRCALESFAPCYAVPAAAFRVVLD</sequence>
<organism evidence="2 3">
    <name type="scientific">Trypanosoma congolense (strain IL3000)</name>
    <dbReference type="NCBI Taxonomy" id="1068625"/>
    <lineage>
        <taxon>Eukaryota</taxon>
        <taxon>Discoba</taxon>
        <taxon>Euglenozoa</taxon>
        <taxon>Kinetoplastea</taxon>
        <taxon>Metakinetoplastina</taxon>
        <taxon>Trypanosomatida</taxon>
        <taxon>Trypanosomatidae</taxon>
        <taxon>Trypanosoma</taxon>
        <taxon>Nannomonas</taxon>
    </lineage>
</organism>
<keyword evidence="3" id="KW-1185">Reference proteome</keyword>
<protein>
    <submittedName>
        <fullName evidence="2">WGS project CAEQ00000000 data, annotated contig 782</fullName>
    </submittedName>
</protein>
<evidence type="ECO:0000313" key="3">
    <source>
        <dbReference type="Proteomes" id="UP000000702"/>
    </source>
</evidence>
<dbReference type="EMBL" id="CAEQ01002583">
    <property type="protein sequence ID" value="CCD17101.1"/>
    <property type="molecule type" value="Genomic_DNA"/>
</dbReference>
<comment type="caution">
    <text evidence="2">The sequence shown here is derived from an EMBL/GenBank/DDBJ whole genome shotgun (WGS) entry which is preliminary data.</text>
</comment>
<reference evidence="3" key="1">
    <citation type="submission" date="2011-07" db="EMBL/GenBank/DDBJ databases">
        <title>Divergent evolution of antigenic variation in African trypanosomes.</title>
        <authorList>
            <person name="Jackson A.P."/>
            <person name="Berry A."/>
            <person name="Allison H.C."/>
            <person name="Burton P."/>
            <person name="Anderson J."/>
            <person name="Aslett M."/>
            <person name="Brown R."/>
            <person name="Corton N."/>
            <person name="Harris D."/>
            <person name="Hauser H."/>
            <person name="Gamble J."/>
            <person name="Gilderthorp R."/>
            <person name="McQuillan J."/>
            <person name="Quail M.A."/>
            <person name="Sanders M."/>
            <person name="Van Tonder A."/>
            <person name="Ginger M.L."/>
            <person name="Donelson J.E."/>
            <person name="Field M.C."/>
            <person name="Barry J.D."/>
            <person name="Berriman M."/>
            <person name="Hertz-Fowler C."/>
        </authorList>
    </citation>
    <scope>NUCLEOTIDE SEQUENCE [LARGE SCALE GENOMIC DNA]</scope>
    <source>
        <strain evidence="3">IL3000</strain>
    </source>
</reference>